<evidence type="ECO:0000313" key="1">
    <source>
        <dbReference type="EMBL" id="CAF1454215.1"/>
    </source>
</evidence>
<dbReference type="Proteomes" id="UP000681722">
    <property type="component" value="Unassembled WGS sequence"/>
</dbReference>
<accession>A0A815PUQ5</accession>
<gene>
    <name evidence="1" type="ORF">GPM918_LOCUS34843</name>
    <name evidence="2" type="ORF">SRO942_LOCUS35557</name>
</gene>
<evidence type="ECO:0000313" key="3">
    <source>
        <dbReference type="Proteomes" id="UP000663829"/>
    </source>
</evidence>
<dbReference type="AlphaFoldDB" id="A0A815PUQ5"/>
<protein>
    <submittedName>
        <fullName evidence="1">Uncharacterized protein</fullName>
    </submittedName>
</protein>
<dbReference type="EMBL" id="CAJNOQ010019646">
    <property type="protein sequence ID" value="CAF1454215.1"/>
    <property type="molecule type" value="Genomic_DNA"/>
</dbReference>
<name>A0A815PUQ5_9BILA</name>
<keyword evidence="3" id="KW-1185">Reference proteome</keyword>
<dbReference type="Proteomes" id="UP000663829">
    <property type="component" value="Unassembled WGS sequence"/>
</dbReference>
<evidence type="ECO:0000313" key="2">
    <source>
        <dbReference type="EMBL" id="CAF4326682.1"/>
    </source>
</evidence>
<proteinExistence type="predicted"/>
<dbReference type="EMBL" id="CAJOBC010085100">
    <property type="protein sequence ID" value="CAF4326682.1"/>
    <property type="molecule type" value="Genomic_DNA"/>
</dbReference>
<reference evidence="1" key="1">
    <citation type="submission" date="2021-02" db="EMBL/GenBank/DDBJ databases">
        <authorList>
            <person name="Nowell W R."/>
        </authorList>
    </citation>
    <scope>NUCLEOTIDE SEQUENCE</scope>
</reference>
<sequence length="124" mass="13382">MLLSFKFDMVVINVQPALGVKCFCKCCTTKGCKVSSTPSGSYDVATVCQAPSTCNSLGCSIKLPALCTAPGADGNTEEFGYDKPFRYQVAYLKCSTNGRFHVSEELVKTFGLEGDLESTLNFLH</sequence>
<organism evidence="1 3">
    <name type="scientific">Didymodactylos carnosus</name>
    <dbReference type="NCBI Taxonomy" id="1234261"/>
    <lineage>
        <taxon>Eukaryota</taxon>
        <taxon>Metazoa</taxon>
        <taxon>Spiralia</taxon>
        <taxon>Gnathifera</taxon>
        <taxon>Rotifera</taxon>
        <taxon>Eurotatoria</taxon>
        <taxon>Bdelloidea</taxon>
        <taxon>Philodinida</taxon>
        <taxon>Philodinidae</taxon>
        <taxon>Didymodactylos</taxon>
    </lineage>
</organism>
<comment type="caution">
    <text evidence="1">The sequence shown here is derived from an EMBL/GenBank/DDBJ whole genome shotgun (WGS) entry which is preliminary data.</text>
</comment>